<dbReference type="EMBL" id="BARS01014316">
    <property type="protein sequence ID" value="GAF92198.1"/>
    <property type="molecule type" value="Genomic_DNA"/>
</dbReference>
<dbReference type="AlphaFoldDB" id="X0TF69"/>
<comment type="caution">
    <text evidence="1">The sequence shown here is derived from an EMBL/GenBank/DDBJ whole genome shotgun (WGS) entry which is preliminary data.</text>
</comment>
<sequence>QSGDTLVVRTTGVHMVRRLGEALLHAHHGDLALNYRDGEDMLRAQWTRDDA</sequence>
<reference evidence="1" key="1">
    <citation type="journal article" date="2014" name="Front. Microbiol.">
        <title>High frequency of phylogenetically diverse reductive dehalogenase-homologous genes in deep subseafloor sedimentary metagenomes.</title>
        <authorList>
            <person name="Kawai M."/>
            <person name="Futagami T."/>
            <person name="Toyoda A."/>
            <person name="Takaki Y."/>
            <person name="Nishi S."/>
            <person name="Hori S."/>
            <person name="Arai W."/>
            <person name="Tsubouchi T."/>
            <person name="Morono Y."/>
            <person name="Uchiyama I."/>
            <person name="Ito T."/>
            <person name="Fujiyama A."/>
            <person name="Inagaki F."/>
            <person name="Takami H."/>
        </authorList>
    </citation>
    <scope>NUCLEOTIDE SEQUENCE</scope>
    <source>
        <strain evidence="1">Expedition CK06-06</strain>
    </source>
</reference>
<gene>
    <name evidence="1" type="ORF">S01H1_24231</name>
</gene>
<proteinExistence type="predicted"/>
<accession>X0TF69</accession>
<organism evidence="1">
    <name type="scientific">marine sediment metagenome</name>
    <dbReference type="NCBI Taxonomy" id="412755"/>
    <lineage>
        <taxon>unclassified sequences</taxon>
        <taxon>metagenomes</taxon>
        <taxon>ecological metagenomes</taxon>
    </lineage>
</organism>
<protein>
    <submittedName>
        <fullName evidence="1">Uncharacterized protein</fullName>
    </submittedName>
</protein>
<feature type="non-terminal residue" evidence="1">
    <location>
        <position position="1"/>
    </location>
</feature>
<name>X0TF69_9ZZZZ</name>
<evidence type="ECO:0000313" key="1">
    <source>
        <dbReference type="EMBL" id="GAF92198.1"/>
    </source>
</evidence>